<feature type="domain" description="Ion transport N-terminal" evidence="2">
    <location>
        <begin position="325"/>
        <end position="367"/>
    </location>
</feature>
<evidence type="ECO:0000256" key="1">
    <source>
        <dbReference type="SAM" id="MobiDB-lite"/>
    </source>
</evidence>
<accession>R7TAZ8</accession>
<feature type="compositionally biased region" description="Low complexity" evidence="1">
    <location>
        <begin position="111"/>
        <end position="134"/>
    </location>
</feature>
<dbReference type="HOGENOM" id="CLU_608660_0_0_1"/>
<gene>
    <name evidence="3" type="ORF">CAPTEDRAFT_216716</name>
</gene>
<dbReference type="Pfam" id="PF08412">
    <property type="entry name" value="Ion_trans_N"/>
    <property type="match status" value="1"/>
</dbReference>
<dbReference type="EMBL" id="AMQN01015241">
    <property type="status" value="NOT_ANNOTATED_CDS"/>
    <property type="molecule type" value="Genomic_DNA"/>
</dbReference>
<feature type="compositionally biased region" description="Polar residues" evidence="1">
    <location>
        <begin position="74"/>
        <end position="92"/>
    </location>
</feature>
<sequence length="450" mass="48146">MSEQSFMSPPESRSSSPPSRPKPPASRSASGATRHANSIPRFQVPSAGGPCGRVASLSRPPLERASSVPERGSSRPTSDQRSGSNSSMNKTGSVDKGLREALARCHERSLAGSADSLPPGASSASPPHPVSGSGNSICIHRSSLERITHASSDRLNACPGNGKELLRIGQNNVPVIDAAVTPPVSPSKGGVAAMFHSASLKGFARRKLPTLKFKAGRMGSLRSHRERASSTSSPSCSTQQFGNPTITVNDADHESLVSDYLTSDVNFKKAPTVDGKVNNFPNSILGDEASLYGTPKEELSPLKDCETPTKTVNTSATNYLKDQIVSFFQPSDNKLAMKLFGNKNALRKEKMRQKAAGNWVIHPCSNFSLSRCMAEVWSRHLALFLASFNGDVAYESYRQDLLALYALDNAHNSCARISQWESNGEASYNCALEPRGNGVSGKERSDESVP</sequence>
<reference evidence="5" key="1">
    <citation type="submission" date="2012-12" db="EMBL/GenBank/DDBJ databases">
        <authorList>
            <person name="Hellsten U."/>
            <person name="Grimwood J."/>
            <person name="Chapman J.A."/>
            <person name="Shapiro H."/>
            <person name="Aerts A."/>
            <person name="Otillar R.P."/>
            <person name="Terry A.Y."/>
            <person name="Boore J.L."/>
            <person name="Simakov O."/>
            <person name="Marletaz F."/>
            <person name="Cho S.-J."/>
            <person name="Edsinger-Gonzales E."/>
            <person name="Havlak P."/>
            <person name="Kuo D.-H."/>
            <person name="Larsson T."/>
            <person name="Lv J."/>
            <person name="Arendt D."/>
            <person name="Savage R."/>
            <person name="Osoegawa K."/>
            <person name="de Jong P."/>
            <person name="Lindberg D.R."/>
            <person name="Seaver E.C."/>
            <person name="Weisblat D.A."/>
            <person name="Putnam N.H."/>
            <person name="Grigoriev I.V."/>
            <person name="Rokhsar D.S."/>
        </authorList>
    </citation>
    <scope>NUCLEOTIDE SEQUENCE</scope>
    <source>
        <strain evidence="5">I ESC-2004</strain>
    </source>
</reference>
<dbReference type="EnsemblMetazoa" id="CapteT216716">
    <property type="protein sequence ID" value="CapteP216716"/>
    <property type="gene ID" value="CapteG216716"/>
</dbReference>
<feature type="region of interest" description="Disordered" evidence="1">
    <location>
        <begin position="1"/>
        <end position="95"/>
    </location>
</feature>
<evidence type="ECO:0000259" key="2">
    <source>
        <dbReference type="Pfam" id="PF08412"/>
    </source>
</evidence>
<dbReference type="STRING" id="283909.R7TAZ8"/>
<feature type="compositionally biased region" description="Low complexity" evidence="1">
    <location>
        <begin position="8"/>
        <end position="17"/>
    </location>
</feature>
<protein>
    <recommendedName>
        <fullName evidence="2">Ion transport N-terminal domain-containing protein</fullName>
    </recommendedName>
</protein>
<name>R7TAZ8_CAPTE</name>
<feature type="region of interest" description="Disordered" evidence="1">
    <location>
        <begin position="218"/>
        <end position="242"/>
    </location>
</feature>
<dbReference type="AlphaFoldDB" id="R7TAZ8"/>
<reference evidence="4" key="3">
    <citation type="submission" date="2015-06" db="UniProtKB">
        <authorList>
            <consortium name="EnsemblMetazoa"/>
        </authorList>
    </citation>
    <scope>IDENTIFICATION</scope>
</reference>
<reference evidence="3 5" key="2">
    <citation type="journal article" date="2013" name="Nature">
        <title>Insights into bilaterian evolution from three spiralian genomes.</title>
        <authorList>
            <person name="Simakov O."/>
            <person name="Marletaz F."/>
            <person name="Cho S.J."/>
            <person name="Edsinger-Gonzales E."/>
            <person name="Havlak P."/>
            <person name="Hellsten U."/>
            <person name="Kuo D.H."/>
            <person name="Larsson T."/>
            <person name="Lv J."/>
            <person name="Arendt D."/>
            <person name="Savage R."/>
            <person name="Osoegawa K."/>
            <person name="de Jong P."/>
            <person name="Grimwood J."/>
            <person name="Chapman J.A."/>
            <person name="Shapiro H."/>
            <person name="Aerts A."/>
            <person name="Otillar R.P."/>
            <person name="Terry A.Y."/>
            <person name="Boore J.L."/>
            <person name="Grigoriev I.V."/>
            <person name="Lindberg D.R."/>
            <person name="Seaver E.C."/>
            <person name="Weisblat D.A."/>
            <person name="Putnam N.H."/>
            <person name="Rokhsar D.S."/>
        </authorList>
    </citation>
    <scope>NUCLEOTIDE SEQUENCE</scope>
    <source>
        <strain evidence="3 5">I ESC-2004</strain>
    </source>
</reference>
<dbReference type="InterPro" id="IPR013621">
    <property type="entry name" value="Ion_trans_N"/>
</dbReference>
<evidence type="ECO:0000313" key="5">
    <source>
        <dbReference type="Proteomes" id="UP000014760"/>
    </source>
</evidence>
<dbReference type="EMBL" id="KB311734">
    <property type="protein sequence ID" value="ELT88667.1"/>
    <property type="molecule type" value="Genomic_DNA"/>
</dbReference>
<dbReference type="Proteomes" id="UP000014760">
    <property type="component" value="Unassembled WGS sequence"/>
</dbReference>
<feature type="region of interest" description="Disordered" evidence="1">
    <location>
        <begin position="110"/>
        <end position="137"/>
    </location>
</feature>
<dbReference type="OrthoDB" id="421226at2759"/>
<evidence type="ECO:0000313" key="4">
    <source>
        <dbReference type="EnsemblMetazoa" id="CapteP216716"/>
    </source>
</evidence>
<proteinExistence type="predicted"/>
<evidence type="ECO:0000313" key="3">
    <source>
        <dbReference type="EMBL" id="ELT88667.1"/>
    </source>
</evidence>
<keyword evidence="5" id="KW-1185">Reference proteome</keyword>
<organism evidence="3">
    <name type="scientific">Capitella teleta</name>
    <name type="common">Polychaete worm</name>
    <dbReference type="NCBI Taxonomy" id="283909"/>
    <lineage>
        <taxon>Eukaryota</taxon>
        <taxon>Metazoa</taxon>
        <taxon>Spiralia</taxon>
        <taxon>Lophotrochozoa</taxon>
        <taxon>Annelida</taxon>
        <taxon>Polychaeta</taxon>
        <taxon>Sedentaria</taxon>
        <taxon>Scolecida</taxon>
        <taxon>Capitellidae</taxon>
        <taxon>Capitella</taxon>
    </lineage>
</organism>